<dbReference type="InterPro" id="IPR002931">
    <property type="entry name" value="Transglutaminase-like"/>
</dbReference>
<accession>A0A9X1T268</accession>
<dbReference type="AlphaFoldDB" id="A0A9X1T268"/>
<proteinExistence type="predicted"/>
<dbReference type="InterPro" id="IPR038765">
    <property type="entry name" value="Papain-like_cys_pep_sf"/>
</dbReference>
<gene>
    <name evidence="2" type="ORF">LRX75_17335</name>
</gene>
<dbReference type="SMART" id="SM00460">
    <property type="entry name" value="TGc"/>
    <property type="match status" value="1"/>
</dbReference>
<feature type="domain" description="Transglutaminase-like" evidence="1">
    <location>
        <begin position="162"/>
        <end position="222"/>
    </location>
</feature>
<dbReference type="PANTHER" id="PTHR33490:SF12">
    <property type="entry name" value="BLL5557 PROTEIN"/>
    <property type="match status" value="1"/>
</dbReference>
<keyword evidence="3" id="KW-1185">Reference proteome</keyword>
<evidence type="ECO:0000259" key="1">
    <source>
        <dbReference type="SMART" id="SM00460"/>
    </source>
</evidence>
<dbReference type="Pfam" id="PF01841">
    <property type="entry name" value="Transglut_core"/>
    <property type="match status" value="1"/>
</dbReference>
<evidence type="ECO:0000313" key="3">
    <source>
        <dbReference type="Proteomes" id="UP001139089"/>
    </source>
</evidence>
<dbReference type="SUPFAM" id="SSF54001">
    <property type="entry name" value="Cysteine proteinases"/>
    <property type="match status" value="1"/>
</dbReference>
<dbReference type="InterPro" id="IPR048930">
    <property type="entry name" value="Bact_transglu_N_2"/>
</dbReference>
<dbReference type="PANTHER" id="PTHR33490">
    <property type="entry name" value="BLR5614 PROTEIN-RELATED"/>
    <property type="match status" value="1"/>
</dbReference>
<evidence type="ECO:0000313" key="2">
    <source>
        <dbReference type="EMBL" id="MCD7110799.1"/>
    </source>
</evidence>
<sequence>MTVRYKLGCTLTYEVREPTVFIFNVEVAKLQRHHDLVETLTISPKGPRWTYTVPEEQNRYFKIDAAPGPLEINYAAEVTLDVFRADPATINETPLSDIPLDIMPFLLPSRFVSSDRLAAFAIREFGALPKGHERVTSICNWIYNNIDYQRGSSNGQTTADESLLLRAGVCRDFSHIGIAFCRALGIPARFVSCYAYGLRPSDFHAVFEAYLDGRWWLFDATRQANLDGLVRIGVGRDAAEIAFCTPFGLMDPGAVNITIEHADGSPEQPGRTIDAISTDDRIEIAEIEQDAA</sequence>
<dbReference type="RefSeq" id="WP_231815936.1">
    <property type="nucleotide sequence ID" value="NZ_JAJOZR010000011.1"/>
</dbReference>
<dbReference type="Proteomes" id="UP001139089">
    <property type="component" value="Unassembled WGS sequence"/>
</dbReference>
<dbReference type="Pfam" id="PF21295">
    <property type="entry name" value="Bact_transglu_N_2"/>
    <property type="match status" value="1"/>
</dbReference>
<dbReference type="Gene3D" id="3.10.620.30">
    <property type="match status" value="1"/>
</dbReference>
<protein>
    <submittedName>
        <fullName evidence="2">Transglutaminase family protein</fullName>
    </submittedName>
</protein>
<dbReference type="Gene3D" id="2.60.40.2250">
    <property type="match status" value="1"/>
</dbReference>
<reference evidence="2" key="1">
    <citation type="submission" date="2021-12" db="EMBL/GenBank/DDBJ databases">
        <authorList>
            <person name="Li Y."/>
        </authorList>
    </citation>
    <scope>NUCLEOTIDE SEQUENCE</scope>
    <source>
        <strain evidence="2">DKSPLA3</strain>
    </source>
</reference>
<name>A0A9X1T268_9HYPH</name>
<organism evidence="2 3">
    <name type="scientific">Rhizobium quercicola</name>
    <dbReference type="NCBI Taxonomy" id="2901226"/>
    <lineage>
        <taxon>Bacteria</taxon>
        <taxon>Pseudomonadati</taxon>
        <taxon>Pseudomonadota</taxon>
        <taxon>Alphaproteobacteria</taxon>
        <taxon>Hyphomicrobiales</taxon>
        <taxon>Rhizobiaceae</taxon>
        <taxon>Rhizobium/Agrobacterium group</taxon>
        <taxon>Rhizobium</taxon>
    </lineage>
</organism>
<comment type="caution">
    <text evidence="2">The sequence shown here is derived from an EMBL/GenBank/DDBJ whole genome shotgun (WGS) entry which is preliminary data.</text>
</comment>
<dbReference type="EMBL" id="JAJOZR010000011">
    <property type="protein sequence ID" value="MCD7110799.1"/>
    <property type="molecule type" value="Genomic_DNA"/>
</dbReference>